<reference evidence="1 2" key="1">
    <citation type="submission" date="2015-01" db="EMBL/GenBank/DDBJ databases">
        <title>The Genome Sequence of Ochroconis gallopava CBS43764.</title>
        <authorList>
            <consortium name="The Broad Institute Genomics Platform"/>
            <person name="Cuomo C."/>
            <person name="de Hoog S."/>
            <person name="Gorbushina A."/>
            <person name="Stielow B."/>
            <person name="Teixiera M."/>
            <person name="Abouelleil A."/>
            <person name="Chapman S.B."/>
            <person name="Priest M."/>
            <person name="Young S.K."/>
            <person name="Wortman J."/>
            <person name="Nusbaum C."/>
            <person name="Birren B."/>
        </authorList>
    </citation>
    <scope>NUCLEOTIDE SEQUENCE [LARGE SCALE GENOMIC DNA]</scope>
    <source>
        <strain evidence="1 2">CBS 43764</strain>
    </source>
</reference>
<evidence type="ECO:0000313" key="2">
    <source>
        <dbReference type="Proteomes" id="UP000053259"/>
    </source>
</evidence>
<keyword evidence="2" id="KW-1185">Reference proteome</keyword>
<dbReference type="InterPro" id="IPR015075">
    <property type="entry name" value="AtaL"/>
</dbReference>
<dbReference type="OrthoDB" id="2320332at2759"/>
<organism evidence="1 2">
    <name type="scientific">Verruconis gallopava</name>
    <dbReference type="NCBI Taxonomy" id="253628"/>
    <lineage>
        <taxon>Eukaryota</taxon>
        <taxon>Fungi</taxon>
        <taxon>Dikarya</taxon>
        <taxon>Ascomycota</taxon>
        <taxon>Pezizomycotina</taxon>
        <taxon>Dothideomycetes</taxon>
        <taxon>Pleosporomycetidae</taxon>
        <taxon>Venturiales</taxon>
        <taxon>Sympoventuriaceae</taxon>
        <taxon>Verruconis</taxon>
    </lineage>
</organism>
<gene>
    <name evidence="1" type="ORF">PV09_03472</name>
</gene>
<proteinExistence type="predicted"/>
<dbReference type="RefSeq" id="XP_016215469.1">
    <property type="nucleotide sequence ID" value="XM_016356676.1"/>
</dbReference>
<dbReference type="VEuPathDB" id="FungiDB:PV09_03472"/>
<dbReference type="GeneID" id="27311445"/>
<dbReference type="Pfam" id="PF08982">
    <property type="entry name" value="AtaL"/>
    <property type="match status" value="1"/>
</dbReference>
<sequence length="166" mass="18487">MTKPVPATHNAYTAHINPAGASPILTMDQVWAALEQKVQHAEWFVAGALKSTDVLSVETDDQGHRVTTREVVFVEDNRRIREVCTEYPKLKVEFKQPCGGLVCNIVSQGPGGPEDLCMTYTFQYLHPGASDEEIKELTEKRAKMSKMAVEGTIEAIRKMVQDGRIK</sequence>
<dbReference type="EMBL" id="KN847537">
    <property type="protein sequence ID" value="KIW05600.1"/>
    <property type="molecule type" value="Genomic_DNA"/>
</dbReference>
<dbReference type="EMBL" id="KN847537">
    <property type="protein sequence ID" value="KIW05601.1"/>
    <property type="molecule type" value="Genomic_DNA"/>
</dbReference>
<dbReference type="STRING" id="253628.A0A0D1XS87"/>
<dbReference type="RefSeq" id="XP_016215470.1">
    <property type="nucleotide sequence ID" value="XM_016356677.1"/>
</dbReference>
<dbReference type="SUPFAM" id="SSF55961">
    <property type="entry name" value="Bet v1-like"/>
    <property type="match status" value="1"/>
</dbReference>
<accession>A0A0D1XS87</accession>
<dbReference type="AlphaFoldDB" id="A0A0D1XS87"/>
<protein>
    <recommendedName>
        <fullName evidence="3">DUF1857-domain-containing protein</fullName>
    </recommendedName>
</protein>
<evidence type="ECO:0008006" key="3">
    <source>
        <dbReference type="Google" id="ProtNLM"/>
    </source>
</evidence>
<name>A0A0D1XS87_9PEZI</name>
<dbReference type="HOGENOM" id="CLU_111642_2_0_1"/>
<evidence type="ECO:0000313" key="1">
    <source>
        <dbReference type="EMBL" id="KIW05601.1"/>
    </source>
</evidence>
<dbReference type="Gene3D" id="3.30.530.20">
    <property type="match status" value="1"/>
</dbReference>
<dbReference type="InterPro" id="IPR023393">
    <property type="entry name" value="START-like_dom_sf"/>
</dbReference>
<dbReference type="Proteomes" id="UP000053259">
    <property type="component" value="Unassembled WGS sequence"/>
</dbReference>